<organism evidence="3 4">
    <name type="scientific">Xylanibacillus composti</name>
    <dbReference type="NCBI Taxonomy" id="1572762"/>
    <lineage>
        <taxon>Bacteria</taxon>
        <taxon>Bacillati</taxon>
        <taxon>Bacillota</taxon>
        <taxon>Bacilli</taxon>
        <taxon>Bacillales</taxon>
        <taxon>Paenibacillaceae</taxon>
        <taxon>Xylanibacillus</taxon>
    </lineage>
</organism>
<gene>
    <name evidence="3" type="ORF">XYCOK13_21230</name>
</gene>
<evidence type="ECO:0000313" key="4">
    <source>
        <dbReference type="Proteomes" id="UP000677918"/>
    </source>
</evidence>
<keyword evidence="2" id="KW-0812">Transmembrane</keyword>
<keyword evidence="2" id="KW-0472">Membrane</keyword>
<keyword evidence="4" id="KW-1185">Reference proteome</keyword>
<reference evidence="3" key="1">
    <citation type="submission" date="2021-04" db="EMBL/GenBank/DDBJ databases">
        <title>Draft genome sequence of Xylanibacillus composti strain K13.</title>
        <authorList>
            <person name="Uke A."/>
            <person name="Chhe C."/>
            <person name="Baramee S."/>
            <person name="Kosugi A."/>
        </authorList>
    </citation>
    <scope>NUCLEOTIDE SEQUENCE</scope>
    <source>
        <strain evidence="3">K13</strain>
    </source>
</reference>
<dbReference type="Proteomes" id="UP000677918">
    <property type="component" value="Unassembled WGS sequence"/>
</dbReference>
<name>A0A8J4H1R4_9BACL</name>
<evidence type="ECO:0000256" key="1">
    <source>
        <dbReference type="SAM" id="MobiDB-lite"/>
    </source>
</evidence>
<dbReference type="AlphaFoldDB" id="A0A8J4H1R4"/>
<feature type="compositionally biased region" description="Acidic residues" evidence="1">
    <location>
        <begin position="29"/>
        <end position="48"/>
    </location>
</feature>
<evidence type="ECO:0000256" key="2">
    <source>
        <dbReference type="SAM" id="Phobius"/>
    </source>
</evidence>
<evidence type="ECO:0000313" key="3">
    <source>
        <dbReference type="EMBL" id="GIQ69299.1"/>
    </source>
</evidence>
<proteinExistence type="predicted"/>
<accession>A0A8J4H1R4</accession>
<dbReference type="RefSeq" id="WP_213412102.1">
    <property type="nucleotide sequence ID" value="NZ_BOVK01000026.1"/>
</dbReference>
<feature type="transmembrane region" description="Helical" evidence="2">
    <location>
        <begin position="7"/>
        <end position="24"/>
    </location>
</feature>
<feature type="region of interest" description="Disordered" evidence="1">
    <location>
        <begin position="29"/>
        <end position="54"/>
    </location>
</feature>
<sequence length="54" mass="6289">MRDKLDLWIRIGLIVLVLLLNMLWPDQDEELPGEPDGWEETDSYESEEGAMAQQ</sequence>
<keyword evidence="2" id="KW-1133">Transmembrane helix</keyword>
<dbReference type="EMBL" id="BOVK01000026">
    <property type="protein sequence ID" value="GIQ69299.1"/>
    <property type="molecule type" value="Genomic_DNA"/>
</dbReference>
<comment type="caution">
    <text evidence="3">The sequence shown here is derived from an EMBL/GenBank/DDBJ whole genome shotgun (WGS) entry which is preliminary data.</text>
</comment>
<protein>
    <submittedName>
        <fullName evidence="3">Uncharacterized protein</fullName>
    </submittedName>
</protein>